<comment type="caution">
    <text evidence="2">The sequence shown here is derived from an EMBL/GenBank/DDBJ whole genome shotgun (WGS) entry which is preliminary data.</text>
</comment>
<feature type="compositionally biased region" description="Low complexity" evidence="1">
    <location>
        <begin position="318"/>
        <end position="332"/>
    </location>
</feature>
<feature type="compositionally biased region" description="Pro residues" evidence="1">
    <location>
        <begin position="307"/>
        <end position="317"/>
    </location>
</feature>
<feature type="compositionally biased region" description="Low complexity" evidence="1">
    <location>
        <begin position="393"/>
        <end position="402"/>
    </location>
</feature>
<feature type="compositionally biased region" description="Polar residues" evidence="1">
    <location>
        <begin position="342"/>
        <end position="362"/>
    </location>
</feature>
<feature type="compositionally biased region" description="Polar residues" evidence="1">
    <location>
        <begin position="266"/>
        <end position="282"/>
    </location>
</feature>
<feature type="compositionally biased region" description="Basic and acidic residues" evidence="1">
    <location>
        <begin position="158"/>
        <end position="171"/>
    </location>
</feature>
<feature type="compositionally biased region" description="Basic residues" evidence="1">
    <location>
        <begin position="290"/>
        <end position="299"/>
    </location>
</feature>
<evidence type="ECO:0000313" key="2">
    <source>
        <dbReference type="EMBL" id="KAF5393485.1"/>
    </source>
</evidence>
<feature type="compositionally biased region" description="Polar residues" evidence="1">
    <location>
        <begin position="208"/>
        <end position="223"/>
    </location>
</feature>
<feature type="compositionally biased region" description="Pro residues" evidence="1">
    <location>
        <begin position="237"/>
        <end position="252"/>
    </location>
</feature>
<feature type="compositionally biased region" description="Polar residues" evidence="1">
    <location>
        <begin position="575"/>
        <end position="591"/>
    </location>
</feature>
<gene>
    <name evidence="2" type="ORF">D9757_000493</name>
</gene>
<dbReference type="EMBL" id="JAACJN010000002">
    <property type="protein sequence ID" value="KAF5393485.1"/>
    <property type="molecule type" value="Genomic_DNA"/>
</dbReference>
<name>A0A8H5MGE5_9AGAR</name>
<feature type="compositionally biased region" description="Polar residues" evidence="1">
    <location>
        <begin position="522"/>
        <end position="548"/>
    </location>
</feature>
<proteinExistence type="predicted"/>
<organism evidence="2 3">
    <name type="scientific">Collybiopsis confluens</name>
    <dbReference type="NCBI Taxonomy" id="2823264"/>
    <lineage>
        <taxon>Eukaryota</taxon>
        <taxon>Fungi</taxon>
        <taxon>Dikarya</taxon>
        <taxon>Basidiomycota</taxon>
        <taxon>Agaricomycotina</taxon>
        <taxon>Agaricomycetes</taxon>
        <taxon>Agaricomycetidae</taxon>
        <taxon>Agaricales</taxon>
        <taxon>Marasmiineae</taxon>
        <taxon>Omphalotaceae</taxon>
        <taxon>Collybiopsis</taxon>
    </lineage>
</organism>
<feature type="compositionally biased region" description="Low complexity" evidence="1">
    <location>
        <begin position="441"/>
        <end position="457"/>
    </location>
</feature>
<protein>
    <submittedName>
        <fullName evidence="2">Uncharacterized protein</fullName>
    </submittedName>
</protein>
<feature type="compositionally biased region" description="Basic and acidic residues" evidence="1">
    <location>
        <begin position="501"/>
        <end position="521"/>
    </location>
</feature>
<accession>A0A8H5MGE5</accession>
<reference evidence="2 3" key="1">
    <citation type="journal article" date="2020" name="ISME J.">
        <title>Uncovering the hidden diversity of litter-decomposition mechanisms in mushroom-forming fungi.</title>
        <authorList>
            <person name="Floudas D."/>
            <person name="Bentzer J."/>
            <person name="Ahren D."/>
            <person name="Johansson T."/>
            <person name="Persson P."/>
            <person name="Tunlid A."/>
        </authorList>
    </citation>
    <scope>NUCLEOTIDE SEQUENCE [LARGE SCALE GENOMIC DNA]</scope>
    <source>
        <strain evidence="2 3">CBS 406.79</strain>
    </source>
</reference>
<evidence type="ECO:0000313" key="3">
    <source>
        <dbReference type="Proteomes" id="UP000518752"/>
    </source>
</evidence>
<evidence type="ECO:0000256" key="1">
    <source>
        <dbReference type="SAM" id="MobiDB-lite"/>
    </source>
</evidence>
<feature type="region of interest" description="Disordered" evidence="1">
    <location>
        <begin position="158"/>
        <end position="600"/>
    </location>
</feature>
<dbReference type="OrthoDB" id="2238745at2759"/>
<dbReference type="Proteomes" id="UP000518752">
    <property type="component" value="Unassembled WGS sequence"/>
</dbReference>
<dbReference type="AlphaFoldDB" id="A0A8H5MGE5"/>
<keyword evidence="3" id="KW-1185">Reference proteome</keyword>
<sequence>MAFQSAPFNDNASIISSAISTKSKSSKRKSDAQSIVSLTPSAVYAYSRSVSPTSLLPPIPSSPATQPAKNTLSIRLAESAVFLRTNDATGRNRYNDSRPTFLRGIVQLELVKPTRISRIVLELGAKSVTVWPEGTHGRDLTEAHKVFSATETVFSAVAKRDRSASRDRPSGEWDSFVSFEDDTPPVSPSIGSGTGGWSSGWISPDVRSIQSQTSGTITPTTRRALSADSGRTRRALPDPPIQTPSGEPPPYAPDYTTEASPESPILTGTYSESRISFQSGVNVSRDRAPGRKSKSKPRRPRGDAPGAPLPAIPPVPPLSEASSSVSASSTRPLPTPPAELSYDSSQSERYPYSSATFTSTRSKLVPREPLVSTEFIASPLPSAARSQYEFDSSHIPPASSSSQADTQAEELNHPRETGFDPYQYARSHAQAHLQSSLPVGSSSRAHSQSEQPSSSRSHNNDDDDDTPRGRKRSRFSLASLGSRLVHAFSKSRSRSRSVSSKRPENKVRDSAEDAHTDRDNSPSRVSTRSGYSGISTASAVSGVTTVSTDSKKSNKRSLSLPWKKKRSSTVTTTSQMSGVSQGSPVSRATTDITKRKEGKG</sequence>